<dbReference type="RefSeq" id="WP_144703389.1">
    <property type="nucleotide sequence ID" value="NZ_VNJJ01000008.1"/>
</dbReference>
<keyword evidence="1" id="KW-0472">Membrane</keyword>
<dbReference type="AlphaFoldDB" id="A0A559JFJ8"/>
<proteinExistence type="predicted"/>
<accession>A0A559JFJ8</accession>
<evidence type="ECO:0000313" key="3">
    <source>
        <dbReference type="Proteomes" id="UP000316330"/>
    </source>
</evidence>
<feature type="transmembrane region" description="Helical" evidence="1">
    <location>
        <begin position="119"/>
        <end position="139"/>
    </location>
</feature>
<comment type="caution">
    <text evidence="2">The sequence shown here is derived from an EMBL/GenBank/DDBJ whole genome shotgun (WGS) entry which is preliminary data.</text>
</comment>
<protein>
    <submittedName>
        <fullName evidence="2">Uncharacterized protein</fullName>
    </submittedName>
</protein>
<evidence type="ECO:0000313" key="2">
    <source>
        <dbReference type="EMBL" id="TVX98645.1"/>
    </source>
</evidence>
<keyword evidence="3" id="KW-1185">Reference proteome</keyword>
<reference evidence="2 3" key="1">
    <citation type="submission" date="2019-07" db="EMBL/GenBank/DDBJ databases">
        <authorList>
            <person name="Kim J."/>
        </authorList>
    </citation>
    <scope>NUCLEOTIDE SEQUENCE [LARGE SCALE GENOMIC DNA]</scope>
    <source>
        <strain evidence="2 3">G13</strain>
    </source>
</reference>
<sequence>MLKFKLTDGKMLFVDGYAIAGGATGEVTETSELKALEKSRHKNSFYIEFSQIKSIHNMEESNSSDITIFTVADEKIEFEIDSAQEAQRFLSETESLFREKGFMTEKEAMPTKRAVMSPLKYMLVMAVLCGIITYVVYGFESGTLSSVRVPWWMAIFLWLGEAVGSFWVLICSILLVSIGVIWLFRRIANPPIETVIRK</sequence>
<dbReference type="Proteomes" id="UP000316330">
    <property type="component" value="Unassembled WGS sequence"/>
</dbReference>
<keyword evidence="1" id="KW-0812">Transmembrane</keyword>
<organism evidence="2 3">
    <name type="scientific">Cohnella terricola</name>
    <dbReference type="NCBI Taxonomy" id="1289167"/>
    <lineage>
        <taxon>Bacteria</taxon>
        <taxon>Bacillati</taxon>
        <taxon>Bacillota</taxon>
        <taxon>Bacilli</taxon>
        <taxon>Bacillales</taxon>
        <taxon>Paenibacillaceae</taxon>
        <taxon>Cohnella</taxon>
    </lineage>
</organism>
<gene>
    <name evidence="2" type="ORF">FPZ45_15165</name>
</gene>
<keyword evidence="1" id="KW-1133">Transmembrane helix</keyword>
<evidence type="ECO:0000256" key="1">
    <source>
        <dbReference type="SAM" id="Phobius"/>
    </source>
</evidence>
<name>A0A559JFJ8_9BACL</name>
<dbReference type="EMBL" id="VNJJ01000008">
    <property type="protein sequence ID" value="TVX98645.1"/>
    <property type="molecule type" value="Genomic_DNA"/>
</dbReference>
<feature type="transmembrane region" description="Helical" evidence="1">
    <location>
        <begin position="151"/>
        <end position="184"/>
    </location>
</feature>